<evidence type="ECO:0008006" key="3">
    <source>
        <dbReference type="Google" id="ProtNLM"/>
    </source>
</evidence>
<evidence type="ECO:0000313" key="2">
    <source>
        <dbReference type="Proteomes" id="UP000182248"/>
    </source>
</evidence>
<dbReference type="EMBL" id="FPJE01000007">
    <property type="protein sequence ID" value="SFW43072.1"/>
    <property type="molecule type" value="Genomic_DNA"/>
</dbReference>
<dbReference type="InterPro" id="IPR025515">
    <property type="entry name" value="DUF4403"/>
</dbReference>
<dbReference type="PROSITE" id="PS51257">
    <property type="entry name" value="PROKAR_LIPOPROTEIN"/>
    <property type="match status" value="1"/>
</dbReference>
<dbReference type="AlphaFoldDB" id="A0A1K1P5M8"/>
<organism evidence="1 2">
    <name type="scientific">Sinomicrobium oceani</name>
    <dbReference type="NCBI Taxonomy" id="1150368"/>
    <lineage>
        <taxon>Bacteria</taxon>
        <taxon>Pseudomonadati</taxon>
        <taxon>Bacteroidota</taxon>
        <taxon>Flavobacteriia</taxon>
        <taxon>Flavobacteriales</taxon>
        <taxon>Flavobacteriaceae</taxon>
        <taxon>Sinomicrobium</taxon>
    </lineage>
</organism>
<evidence type="ECO:0000313" key="1">
    <source>
        <dbReference type="EMBL" id="SFW43072.1"/>
    </source>
</evidence>
<sequence>MSKSSQLYLSMKNFKRTGVFFSCLLLVFSSLSGCSSSKKIETLKPEPGSVAPLVYENTYSFINLPVTIKLKDVERMTNTSLEGLIYEDTDFKDDDLKMKVWKDREITITNENGKLKTVLPLKALINYRFNANTFGLPLEDVRDISLDGTVTLISEVGLVNWELRTNTKLKSLVWNEEPTMNVMGQKIPVTGLVNSAVVLLKSVIEGNIDHAIKESLDFKPNVLDALEKICTPFQMSETYESWLRIIPEELYTTDASLADQAITFKMGMKCAMETIIGEKPGSKFDRDNIVLKPVRKIPEAVTASIAAISSYKDASRILTRNFKGYEFGEGRKKIMVNAVEIWQKEKKIIIALDVAGSVDGTLYLTGYPQYNEATEEVYFDKLDYVLDTRNALIKSAQWLVGNRILLQLQEKCRYSIAPNLKEGKESVEHYLGNYSPVKGVFVNGSVQEIKLDKIQLSATAMIAFIKLKGKVSVTIDGLE</sequence>
<dbReference type="Pfam" id="PF14356">
    <property type="entry name" value="DUF4403"/>
    <property type="match status" value="1"/>
</dbReference>
<protein>
    <recommendedName>
        <fullName evidence="3">DUF4403 family protein</fullName>
    </recommendedName>
</protein>
<accession>A0A1K1P5M8</accession>
<dbReference type="STRING" id="1150368.SAMN02927921_01643"/>
<keyword evidence="2" id="KW-1185">Reference proteome</keyword>
<name>A0A1K1P5M8_9FLAO</name>
<proteinExistence type="predicted"/>
<reference evidence="1 2" key="1">
    <citation type="submission" date="2016-11" db="EMBL/GenBank/DDBJ databases">
        <authorList>
            <person name="Jaros S."/>
            <person name="Januszkiewicz K."/>
            <person name="Wedrychowicz H."/>
        </authorList>
    </citation>
    <scope>NUCLEOTIDE SEQUENCE [LARGE SCALE GENOMIC DNA]</scope>
    <source>
        <strain evidence="1 2">CGMCC 1.12145</strain>
    </source>
</reference>
<gene>
    <name evidence="1" type="ORF">SAMN02927921_01643</name>
</gene>
<dbReference type="Proteomes" id="UP000182248">
    <property type="component" value="Unassembled WGS sequence"/>
</dbReference>